<evidence type="ECO:0000259" key="2">
    <source>
        <dbReference type="PROSITE" id="PS50110"/>
    </source>
</evidence>
<dbReference type="InterPro" id="IPR052155">
    <property type="entry name" value="Biofilm_reg_signaling"/>
</dbReference>
<dbReference type="InterPro" id="IPR000160">
    <property type="entry name" value="GGDEF_dom"/>
</dbReference>
<dbReference type="Pfam" id="PF00990">
    <property type="entry name" value="GGDEF"/>
    <property type="match status" value="1"/>
</dbReference>
<dbReference type="InterPro" id="IPR001789">
    <property type="entry name" value="Sig_transdc_resp-reg_receiver"/>
</dbReference>
<dbReference type="Pfam" id="PF00072">
    <property type="entry name" value="Response_reg"/>
    <property type="match status" value="1"/>
</dbReference>
<dbReference type="InterPro" id="IPR001633">
    <property type="entry name" value="EAL_dom"/>
</dbReference>
<dbReference type="OrthoDB" id="9814202at2"/>
<evidence type="ECO:0000259" key="4">
    <source>
        <dbReference type="PROSITE" id="PS50887"/>
    </source>
</evidence>
<dbReference type="PROSITE" id="PS50110">
    <property type="entry name" value="RESPONSE_REGULATORY"/>
    <property type="match status" value="1"/>
</dbReference>
<name>A0A1M5YBG8_9BRAD</name>
<dbReference type="EMBL" id="LT670817">
    <property type="protein sequence ID" value="SHI09259.1"/>
    <property type="molecule type" value="Genomic_DNA"/>
</dbReference>
<dbReference type="SMART" id="SM00052">
    <property type="entry name" value="EAL"/>
    <property type="match status" value="1"/>
</dbReference>
<dbReference type="GO" id="GO:0000160">
    <property type="term" value="P:phosphorelay signal transduction system"/>
    <property type="evidence" value="ECO:0007669"/>
    <property type="project" value="InterPro"/>
</dbReference>
<dbReference type="InterPro" id="IPR029787">
    <property type="entry name" value="Nucleotide_cyclase"/>
</dbReference>
<dbReference type="CDD" id="cd17574">
    <property type="entry name" value="REC_OmpR"/>
    <property type="match status" value="1"/>
</dbReference>
<dbReference type="Gene3D" id="3.20.20.450">
    <property type="entry name" value="EAL domain"/>
    <property type="match status" value="1"/>
</dbReference>
<dbReference type="AlphaFoldDB" id="A0A1M5YBG8"/>
<dbReference type="Pfam" id="PF00563">
    <property type="entry name" value="EAL"/>
    <property type="match status" value="1"/>
</dbReference>
<dbReference type="SUPFAM" id="SSF55073">
    <property type="entry name" value="Nucleotide cyclase"/>
    <property type="match status" value="1"/>
</dbReference>
<dbReference type="SMART" id="SM00267">
    <property type="entry name" value="GGDEF"/>
    <property type="match status" value="1"/>
</dbReference>
<organism evidence="5 6">
    <name type="scientific">Bradyrhizobium erythrophlei</name>
    <dbReference type="NCBI Taxonomy" id="1437360"/>
    <lineage>
        <taxon>Bacteria</taxon>
        <taxon>Pseudomonadati</taxon>
        <taxon>Pseudomonadota</taxon>
        <taxon>Alphaproteobacteria</taxon>
        <taxon>Hyphomicrobiales</taxon>
        <taxon>Nitrobacteraceae</taxon>
        <taxon>Bradyrhizobium</taxon>
    </lineage>
</organism>
<dbReference type="SUPFAM" id="SSF52172">
    <property type="entry name" value="CheY-like"/>
    <property type="match status" value="1"/>
</dbReference>
<sequence length="642" mass="69692">MSSLNLQSERVTILRPEDHGSGAVENNTAAPPRLLIVDDISDNRIILLRRFQRHGFEVVEADSGLKALELIDRQEFDLVLLDVMMPGIDGIETLKRIRSRKSASVLPVIMVTAKSESENIVESLGLGANDYVTKPVDFAVALARANTQIGRRRAELQVVAANEALSRANDGLEKNVADRTALLLGLYQKLRAEMAVREESDARSLHLAYHDSLTGLGNRLLFKEQLEDVLKDVLGASKPVAVLFVDLDGFKGVNDTLGHSIGDLLLKSIANRIRDILPVNGRIARLGGDEFAILQISAEQPSAAIALAKNLIEVVGQPCTIEGYDVTVSASVGVAVADAGSMNAEGFLKSADIAMYGAKAAGPGNYRMFDSEMDAAVQARSALEREMRNGIVQNEFRLYYQPLVNLQTQKVTAFEALMRWQHPARGVVSPTEFISLAEETGLIVRLGEWALREACSDAMGWPEDISVSVNLSAVQFAKGDLVSTVMNALASSGLPASRLELEITESILLEGSDHNVRILEQLHELGVRISLDDFGTGYSSIGYLRSFSFDKLKIDQSFVKDLLADEKSLAIVRAIVGLGSSFGITTTAEGVETEDQRSCLNQEGCTEVQGYLYSEPLPPSEIAPLLGRLGAQRLAQTESTRS</sequence>
<evidence type="ECO:0000259" key="3">
    <source>
        <dbReference type="PROSITE" id="PS50883"/>
    </source>
</evidence>
<keyword evidence="1" id="KW-0597">Phosphoprotein</keyword>
<protein>
    <submittedName>
        <fullName evidence="5">Response regulator receiver modulated diguanylate cyclase/phosphodiesterase</fullName>
    </submittedName>
</protein>
<feature type="domain" description="GGDEF" evidence="4">
    <location>
        <begin position="238"/>
        <end position="371"/>
    </location>
</feature>
<feature type="modified residue" description="4-aspartylphosphate" evidence="1">
    <location>
        <position position="82"/>
    </location>
</feature>
<proteinExistence type="predicted"/>
<dbReference type="PANTHER" id="PTHR44757:SF2">
    <property type="entry name" value="BIOFILM ARCHITECTURE MAINTENANCE PROTEIN MBAA"/>
    <property type="match status" value="1"/>
</dbReference>
<dbReference type="InterPro" id="IPR043128">
    <property type="entry name" value="Rev_trsase/Diguanyl_cyclase"/>
</dbReference>
<dbReference type="CDD" id="cd01949">
    <property type="entry name" value="GGDEF"/>
    <property type="match status" value="1"/>
</dbReference>
<dbReference type="InterPro" id="IPR011006">
    <property type="entry name" value="CheY-like_superfamily"/>
</dbReference>
<dbReference type="SUPFAM" id="SSF141868">
    <property type="entry name" value="EAL domain-like"/>
    <property type="match status" value="1"/>
</dbReference>
<dbReference type="CDD" id="cd01948">
    <property type="entry name" value="EAL"/>
    <property type="match status" value="1"/>
</dbReference>
<dbReference type="InterPro" id="IPR035919">
    <property type="entry name" value="EAL_sf"/>
</dbReference>
<dbReference type="NCBIfam" id="TIGR00254">
    <property type="entry name" value="GGDEF"/>
    <property type="match status" value="1"/>
</dbReference>
<feature type="domain" description="EAL" evidence="3">
    <location>
        <begin position="380"/>
        <end position="630"/>
    </location>
</feature>
<reference evidence="5 6" key="1">
    <citation type="submission" date="2016-11" db="EMBL/GenBank/DDBJ databases">
        <authorList>
            <person name="Jaros S."/>
            <person name="Januszkiewicz K."/>
            <person name="Wedrychowicz H."/>
        </authorList>
    </citation>
    <scope>NUCLEOTIDE SEQUENCE [LARGE SCALE GENOMIC DNA]</scope>
    <source>
        <strain evidence="5 6">GAS138</strain>
    </source>
</reference>
<dbReference type="Gene3D" id="3.30.70.270">
    <property type="match status" value="1"/>
</dbReference>
<dbReference type="SMART" id="SM00448">
    <property type="entry name" value="REC"/>
    <property type="match status" value="1"/>
</dbReference>
<dbReference type="PROSITE" id="PS50883">
    <property type="entry name" value="EAL"/>
    <property type="match status" value="1"/>
</dbReference>
<dbReference type="PANTHER" id="PTHR44757">
    <property type="entry name" value="DIGUANYLATE CYCLASE DGCP"/>
    <property type="match status" value="1"/>
</dbReference>
<feature type="domain" description="Response regulatory" evidence="2">
    <location>
        <begin position="33"/>
        <end position="149"/>
    </location>
</feature>
<dbReference type="Gene3D" id="3.40.50.2300">
    <property type="match status" value="1"/>
</dbReference>
<accession>A0A1M5YBG8</accession>
<evidence type="ECO:0000313" key="5">
    <source>
        <dbReference type="EMBL" id="SHI09259.1"/>
    </source>
</evidence>
<dbReference type="PROSITE" id="PS50887">
    <property type="entry name" value="GGDEF"/>
    <property type="match status" value="1"/>
</dbReference>
<evidence type="ECO:0000313" key="6">
    <source>
        <dbReference type="Proteomes" id="UP000189796"/>
    </source>
</evidence>
<evidence type="ECO:0000256" key="1">
    <source>
        <dbReference type="PROSITE-ProRule" id="PRU00169"/>
    </source>
</evidence>
<gene>
    <name evidence="5" type="ORF">SAMN05443248_8110</name>
</gene>
<dbReference type="Proteomes" id="UP000189796">
    <property type="component" value="Chromosome I"/>
</dbReference>